<evidence type="ECO:0000313" key="9">
    <source>
        <dbReference type="Proteomes" id="UP000000644"/>
    </source>
</evidence>
<dbReference type="InterPro" id="IPR035985">
    <property type="entry name" value="Ubiquitin-activating_enz"/>
</dbReference>
<dbReference type="CDD" id="cd01483">
    <property type="entry name" value="E1_enzyme_family"/>
    <property type="match status" value="1"/>
</dbReference>
<evidence type="ECO:0000259" key="7">
    <source>
        <dbReference type="Pfam" id="PF14464"/>
    </source>
</evidence>
<evidence type="ECO:0000313" key="8">
    <source>
        <dbReference type="EMBL" id="ABM37755.1"/>
    </source>
</evidence>
<keyword evidence="5" id="KW-0482">Metalloprotease</keyword>
<keyword evidence="1" id="KW-0645">Protease</keyword>
<reference evidence="9" key="1">
    <citation type="journal article" date="2009" name="Environ. Microbiol.">
        <title>The genome of Polaromonas naphthalenivorans strain CJ2, isolated from coal tar-contaminated sediment, reveals physiological and metabolic versatility and evolution through extensive horizontal gene transfer.</title>
        <authorList>
            <person name="Yagi J.M."/>
            <person name="Sims D."/>
            <person name="Brettin T."/>
            <person name="Bruce D."/>
            <person name="Madsen E.L."/>
        </authorList>
    </citation>
    <scope>NUCLEOTIDE SEQUENCE [LARGE SCALE GENOMIC DNA]</scope>
    <source>
        <strain evidence="9">CJ2</strain>
    </source>
</reference>
<proteinExistence type="predicted"/>
<evidence type="ECO:0000259" key="6">
    <source>
        <dbReference type="Pfam" id="PF00899"/>
    </source>
</evidence>
<dbReference type="Pfam" id="PF00899">
    <property type="entry name" value="ThiF"/>
    <property type="match status" value="1"/>
</dbReference>
<accession>A1VQ27</accession>
<keyword evidence="9" id="KW-1185">Reference proteome</keyword>
<dbReference type="STRING" id="365044.Pnap_2448"/>
<evidence type="ECO:0000256" key="1">
    <source>
        <dbReference type="ARBA" id="ARBA00022670"/>
    </source>
</evidence>
<dbReference type="AlphaFoldDB" id="A1VQ27"/>
<keyword evidence="3" id="KW-0378">Hydrolase</keyword>
<evidence type="ECO:0000256" key="5">
    <source>
        <dbReference type="ARBA" id="ARBA00023049"/>
    </source>
</evidence>
<feature type="domain" description="JAB" evidence="7">
    <location>
        <begin position="13"/>
        <end position="141"/>
    </location>
</feature>
<dbReference type="PANTHER" id="PTHR43267:SF1">
    <property type="entry name" value="TRNA THREONYLCARBAMOYLADENOSINE DEHYDRATASE"/>
    <property type="match status" value="1"/>
</dbReference>
<feature type="domain" description="THIF-type NAD/FAD binding fold" evidence="6">
    <location>
        <begin position="184"/>
        <end position="443"/>
    </location>
</feature>
<dbReference type="InterPro" id="IPR000594">
    <property type="entry name" value="ThiF_NAD_FAD-bd"/>
</dbReference>
<dbReference type="GO" id="GO:0061504">
    <property type="term" value="P:cyclic threonylcarbamoyladenosine biosynthetic process"/>
    <property type="evidence" value="ECO:0007669"/>
    <property type="project" value="TreeGrafter"/>
</dbReference>
<evidence type="ECO:0000256" key="3">
    <source>
        <dbReference type="ARBA" id="ARBA00022801"/>
    </source>
</evidence>
<dbReference type="eggNOG" id="COG0476">
    <property type="taxonomic scope" value="Bacteria"/>
</dbReference>
<keyword evidence="4" id="KW-0862">Zinc</keyword>
<dbReference type="RefSeq" id="WP_011801833.1">
    <property type="nucleotide sequence ID" value="NC_008781.1"/>
</dbReference>
<dbReference type="GO" id="GO:0008641">
    <property type="term" value="F:ubiquitin-like modifier activating enzyme activity"/>
    <property type="evidence" value="ECO:0007669"/>
    <property type="project" value="InterPro"/>
</dbReference>
<dbReference type="EMBL" id="CP000529">
    <property type="protein sequence ID" value="ABM37755.1"/>
    <property type="molecule type" value="Genomic_DNA"/>
</dbReference>
<organism evidence="8 9">
    <name type="scientific">Polaromonas naphthalenivorans (strain CJ2)</name>
    <dbReference type="NCBI Taxonomy" id="365044"/>
    <lineage>
        <taxon>Bacteria</taxon>
        <taxon>Pseudomonadati</taxon>
        <taxon>Pseudomonadota</taxon>
        <taxon>Betaproteobacteria</taxon>
        <taxon>Burkholderiales</taxon>
        <taxon>Comamonadaceae</taxon>
        <taxon>Polaromonas</taxon>
    </lineage>
</organism>
<dbReference type="HOGENOM" id="CLU_041781_0_0_4"/>
<dbReference type="InterPro" id="IPR045886">
    <property type="entry name" value="ThiF/MoeB/HesA"/>
</dbReference>
<dbReference type="PANTHER" id="PTHR43267">
    <property type="entry name" value="TRNA THREONYLCARBAMOYLADENOSINE DEHYDRATASE"/>
    <property type="match status" value="1"/>
</dbReference>
<dbReference type="Gene3D" id="3.40.50.720">
    <property type="entry name" value="NAD(P)-binding Rossmann-like Domain"/>
    <property type="match status" value="1"/>
</dbReference>
<dbReference type="Pfam" id="PF14464">
    <property type="entry name" value="Prok-JAB"/>
    <property type="match status" value="1"/>
</dbReference>
<protein>
    <submittedName>
        <fullName evidence="8">UBA/THIF-type NAD/FAD binding protein</fullName>
    </submittedName>
</protein>
<dbReference type="GO" id="GO:0006508">
    <property type="term" value="P:proteolysis"/>
    <property type="evidence" value="ECO:0007669"/>
    <property type="project" value="UniProtKB-KW"/>
</dbReference>
<dbReference type="GO" id="GO:0008237">
    <property type="term" value="F:metallopeptidase activity"/>
    <property type="evidence" value="ECO:0007669"/>
    <property type="project" value="UniProtKB-KW"/>
</dbReference>
<dbReference type="GO" id="GO:0046872">
    <property type="term" value="F:metal ion binding"/>
    <property type="evidence" value="ECO:0007669"/>
    <property type="project" value="UniProtKB-KW"/>
</dbReference>
<sequence>MMSTAALDIIFLESHEAALRALLHRENGSEAAAYVLFGKAEIAADPWSKQPRIRLISHEVVPITSDEMVSSSSVHVTWSTQGFMRLLGLAQHRNLVPALVHTHPGAGAFFSDQDDRNEAELARTTFNKGAQGLASMVFGQHDAIVGRLWKSAKASTKASSISIVGSKIKIWRADAGREDTEFLARQAALFGKGFNPIVRALRVGVIGCGGTGSAVVSLLTRLGVGHLALMDNDTIDTTNLNRVHGSRAADVPAKLAKVDILAREIEAGGLGTQVVTRRAWVGDPSLRDVLRSCDVLFGCTDDNQGRLTLNRLAHYYGIPLIDVGLRMRSAKSGVDYDMTGRVTTIRPGNPCLICLGVVNAQRAAAEGLQRNDPAEFERRKAEAYVEGGGDPAPAVVTFTTSIACAAVDELIQGLTGFRGQGGMTHNRIRRFDRVEDRSMTCRPIPTCPVCGTEDTWGRGDVNPFLGVIG</sequence>
<keyword evidence="2" id="KW-0479">Metal-binding</keyword>
<evidence type="ECO:0000256" key="4">
    <source>
        <dbReference type="ARBA" id="ARBA00022833"/>
    </source>
</evidence>
<dbReference type="InterPro" id="IPR028090">
    <property type="entry name" value="JAB_dom_prok"/>
</dbReference>
<gene>
    <name evidence="8" type="ordered locus">Pnap_2448</name>
</gene>
<dbReference type="KEGG" id="pna:Pnap_2448"/>
<evidence type="ECO:0000256" key="2">
    <source>
        <dbReference type="ARBA" id="ARBA00022723"/>
    </source>
</evidence>
<name>A1VQ27_POLNA</name>
<dbReference type="SUPFAM" id="SSF69572">
    <property type="entry name" value="Activating enzymes of the ubiquitin-like proteins"/>
    <property type="match status" value="1"/>
</dbReference>
<dbReference type="GO" id="GO:0061503">
    <property type="term" value="F:tRNA threonylcarbamoyladenosine dehydratase"/>
    <property type="evidence" value="ECO:0007669"/>
    <property type="project" value="TreeGrafter"/>
</dbReference>
<dbReference type="Proteomes" id="UP000000644">
    <property type="component" value="Chromosome"/>
</dbReference>